<reference evidence="1 2" key="1">
    <citation type="journal article" date="2017" name="Environ. Microbiol.">
        <title>Decay of the glycolytic pathway and adaptation to intranuclear parasitism within Enterocytozoonidae microsporidia.</title>
        <authorList>
            <person name="Wiredu Boakye D."/>
            <person name="Jaroenlak P."/>
            <person name="Prachumwat A."/>
            <person name="Williams T.A."/>
            <person name="Bateman K.S."/>
            <person name="Itsathitphaisarn O."/>
            <person name="Sritunyalucksana K."/>
            <person name="Paszkiewicz K.H."/>
            <person name="Moore K.A."/>
            <person name="Stentiford G.D."/>
            <person name="Williams B.A."/>
        </authorList>
    </citation>
    <scope>NUCLEOTIDE SEQUENCE [LARGE SCALE GENOMIC DNA]</scope>
    <source>
        <strain evidence="2">canceri</strain>
    </source>
</reference>
<dbReference type="EMBL" id="LTAI01000087">
    <property type="protein sequence ID" value="ORD99948.1"/>
    <property type="molecule type" value="Genomic_DNA"/>
</dbReference>
<organism evidence="1 2">
    <name type="scientific">Hepatospora eriocheir</name>
    <dbReference type="NCBI Taxonomy" id="1081669"/>
    <lineage>
        <taxon>Eukaryota</taxon>
        <taxon>Fungi</taxon>
        <taxon>Fungi incertae sedis</taxon>
        <taxon>Microsporidia</taxon>
        <taxon>Hepatosporidae</taxon>
        <taxon>Hepatospora</taxon>
    </lineage>
</organism>
<name>A0A1X0QJK6_9MICR</name>
<accession>A0A1X0QJK6</accession>
<dbReference type="VEuPathDB" id="MicrosporidiaDB:A0H76_2641"/>
<proteinExistence type="predicted"/>
<dbReference type="AlphaFoldDB" id="A0A1X0QJK6"/>
<evidence type="ECO:0000313" key="1">
    <source>
        <dbReference type="EMBL" id="ORD99948.1"/>
    </source>
</evidence>
<comment type="caution">
    <text evidence="1">The sequence shown here is derived from an EMBL/GenBank/DDBJ whole genome shotgun (WGS) entry which is preliminary data.</text>
</comment>
<evidence type="ECO:0000313" key="2">
    <source>
        <dbReference type="Proteomes" id="UP000192501"/>
    </source>
</evidence>
<protein>
    <submittedName>
        <fullName evidence="1">Uncharacterized protein</fullName>
    </submittedName>
</protein>
<sequence>MLLRLVSHLMKMIYKTPEEKVNYNRNHVKIPIKLLNTFNFRIFIFKKIKGASNEWLTSDCIGQSIVSQHELFDTQIQNKQLKKEEIDIKNKPNDEKKTTVFLEENTDLCFLNENGFLNINKTKIKEKKMPKLSEKGKYTRLESKSSKGKNLKIVEVIEENSLLGYNYNEQFELLIHIIKMHWKILRIEIKSNRILMYCNKSQPIFNHKLEFKINKRLLKILKHMFKMLESFEKKCIDPKKIR</sequence>
<dbReference type="VEuPathDB" id="MicrosporidiaDB:HERIO_159"/>
<gene>
    <name evidence="1" type="ORF">A0H76_2641</name>
</gene>
<dbReference type="Proteomes" id="UP000192501">
    <property type="component" value="Unassembled WGS sequence"/>
</dbReference>